<reference evidence="2" key="1">
    <citation type="journal article" date="2019" name="Int. J. Syst. Evol. Microbiol.">
        <title>The Global Catalogue of Microorganisms (GCM) 10K type strain sequencing project: providing services to taxonomists for standard genome sequencing and annotation.</title>
        <authorList>
            <consortium name="The Broad Institute Genomics Platform"/>
            <consortium name="The Broad Institute Genome Sequencing Center for Infectious Disease"/>
            <person name="Wu L."/>
            <person name="Ma J."/>
        </authorList>
    </citation>
    <scope>NUCLEOTIDE SEQUENCE [LARGE SCALE GENOMIC DNA]</scope>
    <source>
        <strain evidence="2">TBRC 5781</strain>
    </source>
</reference>
<dbReference type="Proteomes" id="UP001595697">
    <property type="component" value="Unassembled WGS sequence"/>
</dbReference>
<gene>
    <name evidence="1" type="ORF">ACFOVS_14440</name>
</gene>
<evidence type="ECO:0000313" key="2">
    <source>
        <dbReference type="Proteomes" id="UP001595697"/>
    </source>
</evidence>
<name>A0ABV8EA34_9HYPH</name>
<proteinExistence type="predicted"/>
<dbReference type="RefSeq" id="WP_247260738.1">
    <property type="nucleotide sequence ID" value="NZ_JALJQZ010000011.1"/>
</dbReference>
<dbReference type="EMBL" id="JBHSBD010000062">
    <property type="protein sequence ID" value="MFC3969311.1"/>
    <property type="molecule type" value="Genomic_DNA"/>
</dbReference>
<organism evidence="1 2">
    <name type="scientific">Rhizobium lemnae</name>
    <dbReference type="NCBI Taxonomy" id="1214924"/>
    <lineage>
        <taxon>Bacteria</taxon>
        <taxon>Pseudomonadati</taxon>
        <taxon>Pseudomonadota</taxon>
        <taxon>Alphaproteobacteria</taxon>
        <taxon>Hyphomicrobiales</taxon>
        <taxon>Rhizobiaceae</taxon>
        <taxon>Rhizobium/Agrobacterium group</taxon>
        <taxon>Rhizobium</taxon>
    </lineage>
</organism>
<comment type="caution">
    <text evidence="1">The sequence shown here is derived from an EMBL/GenBank/DDBJ whole genome shotgun (WGS) entry which is preliminary data.</text>
</comment>
<protein>
    <submittedName>
        <fullName evidence="1">Uncharacterized protein</fullName>
    </submittedName>
</protein>
<keyword evidence="2" id="KW-1185">Reference proteome</keyword>
<evidence type="ECO:0000313" key="1">
    <source>
        <dbReference type="EMBL" id="MFC3969311.1"/>
    </source>
</evidence>
<accession>A0ABV8EA34</accession>
<sequence length="96" mass="10841">MRTISSANSLAISAITQTSRAVYETIAMLTRAAFRRQVRVSNSIIDLNPHQLRDLNADLEGESMRHNPAFRAYEQERALYEAKQKALLFTLGMSGR</sequence>